<evidence type="ECO:0000313" key="2">
    <source>
        <dbReference type="EMBL" id="TGC30944.1"/>
    </source>
</evidence>
<keyword evidence="2" id="KW-0808">Transferase</keyword>
<protein>
    <submittedName>
        <fullName evidence="2">N-acetyltransferase</fullName>
    </submittedName>
</protein>
<dbReference type="SUPFAM" id="SSF55729">
    <property type="entry name" value="Acyl-CoA N-acyltransferases (Nat)"/>
    <property type="match status" value="1"/>
</dbReference>
<sequence length="170" mass="19764">MRTVSDFSQLPATIKDLPFILDEFKAGSENGNFSKDFLNSKLAKTLEKQLRELFSRQELGDQAGHYFYILARESDGRRVGFIWLMITPDPDNQPILEIRAICITKQFRNKGLGAVMLDEWLEAYPHHPFQAKCFQRSTRTIEMLKRRGFYVHNTSPTGRQLLVRNRLVTI</sequence>
<dbReference type="PROSITE" id="PS51186">
    <property type="entry name" value="GNAT"/>
    <property type="match status" value="1"/>
</dbReference>
<dbReference type="Pfam" id="PF00583">
    <property type="entry name" value="Acetyltransf_1"/>
    <property type="match status" value="1"/>
</dbReference>
<proteinExistence type="predicted"/>
<name>A0A3T7FRJ4_SALET</name>
<dbReference type="AlphaFoldDB" id="A0A3T7FRJ4"/>
<gene>
    <name evidence="2" type="ORF">C9F01_21785</name>
</gene>
<dbReference type="InterPro" id="IPR016181">
    <property type="entry name" value="Acyl_CoA_acyltransferase"/>
</dbReference>
<dbReference type="EMBL" id="PYJU01000088">
    <property type="protein sequence ID" value="TGC30944.1"/>
    <property type="molecule type" value="Genomic_DNA"/>
</dbReference>
<organism evidence="2 3">
    <name type="scientific">Salmonella enterica subsp. enterica serovar Wernigerode</name>
    <dbReference type="NCBI Taxonomy" id="2565187"/>
    <lineage>
        <taxon>Bacteria</taxon>
        <taxon>Pseudomonadati</taxon>
        <taxon>Pseudomonadota</taxon>
        <taxon>Gammaproteobacteria</taxon>
        <taxon>Enterobacterales</taxon>
        <taxon>Enterobacteriaceae</taxon>
        <taxon>Salmonella</taxon>
    </lineage>
</organism>
<reference evidence="2 3" key="1">
    <citation type="submission" date="2018-03" db="EMBL/GenBank/DDBJ databases">
        <title>Non-Typhoidal Salmonella genome sequencing and assembly.</title>
        <authorList>
            <person name="Matchawe C."/>
        </authorList>
    </citation>
    <scope>NUCLEOTIDE SEQUENCE [LARGE SCALE GENOMIC DNA]</scope>
    <source>
        <strain evidence="2 3">100ev</strain>
    </source>
</reference>
<comment type="caution">
    <text evidence="2">The sequence shown here is derived from an EMBL/GenBank/DDBJ whole genome shotgun (WGS) entry which is preliminary data.</text>
</comment>
<dbReference type="InterPro" id="IPR000182">
    <property type="entry name" value="GNAT_dom"/>
</dbReference>
<dbReference type="CDD" id="cd04301">
    <property type="entry name" value="NAT_SF"/>
    <property type="match status" value="1"/>
</dbReference>
<dbReference type="Gene3D" id="3.40.630.30">
    <property type="match status" value="1"/>
</dbReference>
<evidence type="ECO:0000313" key="3">
    <source>
        <dbReference type="Proteomes" id="UP000297878"/>
    </source>
</evidence>
<dbReference type="Proteomes" id="UP000297878">
    <property type="component" value="Unassembled WGS sequence"/>
</dbReference>
<accession>A0A3T7FRJ4</accession>
<evidence type="ECO:0000259" key="1">
    <source>
        <dbReference type="PROSITE" id="PS51186"/>
    </source>
</evidence>
<feature type="domain" description="N-acetyltransferase" evidence="1">
    <location>
        <begin position="5"/>
        <end position="168"/>
    </location>
</feature>
<dbReference type="GO" id="GO:0016747">
    <property type="term" value="F:acyltransferase activity, transferring groups other than amino-acyl groups"/>
    <property type="evidence" value="ECO:0007669"/>
    <property type="project" value="InterPro"/>
</dbReference>